<accession>A0ABV1BVV5</accession>
<evidence type="ECO:0000313" key="2">
    <source>
        <dbReference type="EMBL" id="MEQ2378546.1"/>
    </source>
</evidence>
<keyword evidence="1" id="KW-0472">Membrane</keyword>
<keyword evidence="1" id="KW-1133">Transmembrane helix</keyword>
<gene>
    <name evidence="2" type="ORF">WMO14_01420</name>
</gene>
<organism evidence="2 3">
    <name type="scientific">[Lactobacillus] rogosae</name>
    <dbReference type="NCBI Taxonomy" id="706562"/>
    <lineage>
        <taxon>Bacteria</taxon>
        <taxon>Bacillati</taxon>
        <taxon>Bacillota</taxon>
        <taxon>Clostridia</taxon>
        <taxon>Lachnospirales</taxon>
        <taxon>Lachnospiraceae</taxon>
        <taxon>Lachnospira</taxon>
    </lineage>
</organism>
<dbReference type="EMBL" id="JBBMER010000001">
    <property type="protein sequence ID" value="MEQ2378546.1"/>
    <property type="molecule type" value="Genomic_DNA"/>
</dbReference>
<keyword evidence="1" id="KW-0812">Transmembrane</keyword>
<reference evidence="2 3" key="1">
    <citation type="submission" date="2024-03" db="EMBL/GenBank/DDBJ databases">
        <title>Human intestinal bacterial collection.</title>
        <authorList>
            <person name="Pauvert C."/>
            <person name="Hitch T.C.A."/>
            <person name="Clavel T."/>
        </authorList>
    </citation>
    <scope>NUCLEOTIDE SEQUENCE [LARGE SCALE GENOMIC DNA]</scope>
    <source>
        <strain evidence="2 3">CLA-AA-H255</strain>
    </source>
</reference>
<name>A0ABV1BVV5_9FIRM</name>
<keyword evidence="3" id="KW-1185">Reference proteome</keyword>
<proteinExistence type="predicted"/>
<dbReference type="Proteomes" id="UP001442364">
    <property type="component" value="Unassembled WGS sequence"/>
</dbReference>
<evidence type="ECO:0000313" key="3">
    <source>
        <dbReference type="Proteomes" id="UP001442364"/>
    </source>
</evidence>
<evidence type="ECO:0000256" key="1">
    <source>
        <dbReference type="SAM" id="Phobius"/>
    </source>
</evidence>
<sequence length="49" mass="5261">MVGLTLVSELIFEAVKFVVMLGLLVLAVFAGGKIRKGLDAKKAAKQEEE</sequence>
<comment type="caution">
    <text evidence="2">The sequence shown here is derived from an EMBL/GenBank/DDBJ whole genome shotgun (WGS) entry which is preliminary data.</text>
</comment>
<protein>
    <recommendedName>
        <fullName evidence="4">Vanadium nitrogenase</fullName>
    </recommendedName>
</protein>
<feature type="transmembrane region" description="Helical" evidence="1">
    <location>
        <begin position="14"/>
        <end position="32"/>
    </location>
</feature>
<evidence type="ECO:0008006" key="4">
    <source>
        <dbReference type="Google" id="ProtNLM"/>
    </source>
</evidence>
<dbReference type="RefSeq" id="WP_022501810.1">
    <property type="nucleotide sequence ID" value="NZ_DAWCMB010000028.1"/>
</dbReference>